<evidence type="ECO:0000313" key="4">
    <source>
        <dbReference type="EMBL" id="KAJ5523695.1"/>
    </source>
</evidence>
<reference evidence="4 5" key="1">
    <citation type="journal article" date="2023" name="IMA Fungus">
        <title>Comparative genomic study of the Penicillium genus elucidates a diverse pangenome and 15 lateral gene transfer events.</title>
        <authorList>
            <person name="Petersen C."/>
            <person name="Sorensen T."/>
            <person name="Nielsen M.R."/>
            <person name="Sondergaard T.E."/>
            <person name="Sorensen J.L."/>
            <person name="Fitzpatrick D.A."/>
            <person name="Frisvad J.C."/>
            <person name="Nielsen K.L."/>
        </authorList>
    </citation>
    <scope>NUCLEOTIDE SEQUENCE [LARGE SCALE GENOMIC DNA]</scope>
    <source>
        <strain evidence="4 5">IBT 35679</strain>
    </source>
</reference>
<comment type="caution">
    <text evidence="4">The sequence shown here is derived from an EMBL/GenBank/DDBJ whole genome shotgun (WGS) entry which is preliminary data.</text>
</comment>
<evidence type="ECO:0000256" key="1">
    <source>
        <dbReference type="ARBA" id="ARBA00014759"/>
    </source>
</evidence>
<comment type="similarity">
    <text evidence="2">Belongs to the TCTP family.</text>
</comment>
<evidence type="ECO:0000259" key="3">
    <source>
        <dbReference type="PROSITE" id="PS51797"/>
    </source>
</evidence>
<dbReference type="InterPro" id="IPR011057">
    <property type="entry name" value="Mss4-like_sf"/>
</dbReference>
<dbReference type="InterPro" id="IPR011323">
    <property type="entry name" value="Mss4/transl-control_tumour"/>
</dbReference>
<dbReference type="Proteomes" id="UP001220324">
    <property type="component" value="Unassembled WGS sequence"/>
</dbReference>
<dbReference type="GO" id="GO:0005737">
    <property type="term" value="C:cytoplasm"/>
    <property type="evidence" value="ECO:0007669"/>
    <property type="project" value="TreeGrafter"/>
</dbReference>
<dbReference type="PANTHER" id="PTHR11991:SF0">
    <property type="entry name" value="TRANSLATIONALLY-CONTROLLED TUMOR PROTEIN"/>
    <property type="match status" value="1"/>
</dbReference>
<dbReference type="InterPro" id="IPR034737">
    <property type="entry name" value="TCTP"/>
</dbReference>
<protein>
    <recommendedName>
        <fullName evidence="1">Translationally-controlled tumor protein homolog</fullName>
    </recommendedName>
</protein>
<gene>
    <name evidence="4" type="ORF">N7494_010345</name>
</gene>
<feature type="domain" description="TCTP" evidence="3">
    <location>
        <begin position="1"/>
        <end position="180"/>
    </location>
</feature>
<evidence type="ECO:0000313" key="5">
    <source>
        <dbReference type="Proteomes" id="UP001220324"/>
    </source>
</evidence>
<dbReference type="AlphaFoldDB" id="A0AAD6CJE5"/>
<keyword evidence="5" id="KW-1185">Reference proteome</keyword>
<dbReference type="SUPFAM" id="SSF51316">
    <property type="entry name" value="Mss4-like"/>
    <property type="match status" value="1"/>
</dbReference>
<dbReference type="Gene3D" id="2.170.150.10">
    <property type="entry name" value="Metal Binding Protein, Guanine Nucleotide Exchange Factor, Chain A"/>
    <property type="match status" value="1"/>
</dbReference>
<evidence type="ECO:0000256" key="2">
    <source>
        <dbReference type="PROSITE-ProRule" id="PRU01133"/>
    </source>
</evidence>
<accession>A0AAD6CJE5</accession>
<dbReference type="PANTHER" id="PTHR11991">
    <property type="entry name" value="TRANSLATIONALLY CONTROLLED TUMOR PROTEIN-RELATED"/>
    <property type="match status" value="1"/>
</dbReference>
<dbReference type="InterPro" id="IPR018105">
    <property type="entry name" value="Translational_control_tumour_p"/>
</dbReference>
<dbReference type="InterPro" id="IPR018103">
    <property type="entry name" value="Translation_control_tumour_CS"/>
</dbReference>
<dbReference type="PROSITE" id="PS01002">
    <property type="entry name" value="TCTP_1"/>
    <property type="match status" value="1"/>
</dbReference>
<sequence>MIIYTDIISGDEILSDAYDIKESKDCPILWETDCRKYSKKVGEDFELAGANPSAEDAADDDNGEAEMVMVHDIEDQFRLHWLKTEEGMKPSKDAFKAHLKSYIKKVNKALAEKGDEAAVKEFQKHAAAAMKKIIAEYDDYDVLMGQSMTGDAMHVLINFREDGVTPFAIVWKHGLNSMKV</sequence>
<name>A0AAD6CJE5_9EURO</name>
<dbReference type="GO" id="GO:0005509">
    <property type="term" value="F:calcium ion binding"/>
    <property type="evidence" value="ECO:0007669"/>
    <property type="project" value="TreeGrafter"/>
</dbReference>
<dbReference type="PRINTS" id="PR01653">
    <property type="entry name" value="TCTPROTEIN"/>
</dbReference>
<organism evidence="4 5">
    <name type="scientific">Penicillium frequentans</name>
    <dbReference type="NCBI Taxonomy" id="3151616"/>
    <lineage>
        <taxon>Eukaryota</taxon>
        <taxon>Fungi</taxon>
        <taxon>Dikarya</taxon>
        <taxon>Ascomycota</taxon>
        <taxon>Pezizomycotina</taxon>
        <taxon>Eurotiomycetes</taxon>
        <taxon>Eurotiomycetidae</taxon>
        <taxon>Eurotiales</taxon>
        <taxon>Aspergillaceae</taxon>
        <taxon>Penicillium</taxon>
    </lineage>
</organism>
<dbReference type="PROSITE" id="PS51797">
    <property type="entry name" value="TCTP_3"/>
    <property type="match status" value="1"/>
</dbReference>
<dbReference type="Pfam" id="PF00838">
    <property type="entry name" value="TCTP"/>
    <property type="match status" value="1"/>
</dbReference>
<dbReference type="EMBL" id="JAQIZZ010000008">
    <property type="protein sequence ID" value="KAJ5523695.1"/>
    <property type="molecule type" value="Genomic_DNA"/>
</dbReference>
<proteinExistence type="inferred from homology"/>